<evidence type="ECO:0000313" key="6">
    <source>
        <dbReference type="Proteomes" id="UP000518315"/>
    </source>
</evidence>
<protein>
    <submittedName>
        <fullName evidence="4">Aldo/keto reductase</fullName>
    </submittedName>
    <submittedName>
        <fullName evidence="3">Aryl-alcohol dehydrogenase-like predicted oxidoreductase</fullName>
    </submittedName>
</protein>
<dbReference type="GO" id="GO:0016491">
    <property type="term" value="F:oxidoreductase activity"/>
    <property type="evidence" value="ECO:0007669"/>
    <property type="project" value="UniProtKB-KW"/>
</dbReference>
<organism evidence="4 5">
    <name type="scientific">Rhizobium pisi</name>
    <dbReference type="NCBI Taxonomy" id="574561"/>
    <lineage>
        <taxon>Bacteria</taxon>
        <taxon>Pseudomonadati</taxon>
        <taxon>Pseudomonadota</taxon>
        <taxon>Alphaproteobacteria</taxon>
        <taxon>Hyphomicrobiales</taxon>
        <taxon>Rhizobiaceae</taxon>
        <taxon>Rhizobium/Agrobacterium group</taxon>
        <taxon>Rhizobium</taxon>
    </lineage>
</organism>
<gene>
    <name evidence="4" type="ORF">EFD55_18250</name>
    <name evidence="3" type="ORF">FHS26_003643</name>
</gene>
<feature type="domain" description="NADP-dependent oxidoreductase" evidence="2">
    <location>
        <begin position="15"/>
        <end position="311"/>
    </location>
</feature>
<name>A0A427MX84_9HYPH</name>
<keyword evidence="6" id="KW-1185">Reference proteome</keyword>
<evidence type="ECO:0000313" key="3">
    <source>
        <dbReference type="EMBL" id="MBB3135896.1"/>
    </source>
</evidence>
<dbReference type="Proteomes" id="UP000518315">
    <property type="component" value="Unassembled WGS sequence"/>
</dbReference>
<dbReference type="Gene3D" id="3.20.20.100">
    <property type="entry name" value="NADP-dependent oxidoreductase domain"/>
    <property type="match status" value="1"/>
</dbReference>
<dbReference type="InterPro" id="IPR050523">
    <property type="entry name" value="AKR_Detox_Biosynth"/>
</dbReference>
<dbReference type="FunFam" id="3.20.20.100:FF:000004">
    <property type="entry name" value="Oxidoreductase, aldo/keto reductase"/>
    <property type="match status" value="1"/>
</dbReference>
<dbReference type="EMBL" id="JACHXH010000012">
    <property type="protein sequence ID" value="MBB3135896.1"/>
    <property type="molecule type" value="Genomic_DNA"/>
</dbReference>
<evidence type="ECO:0000313" key="5">
    <source>
        <dbReference type="Proteomes" id="UP000277279"/>
    </source>
</evidence>
<accession>A0A427MX84</accession>
<evidence type="ECO:0000259" key="2">
    <source>
        <dbReference type="Pfam" id="PF00248"/>
    </source>
</evidence>
<reference evidence="3 6" key="2">
    <citation type="submission" date="2020-08" db="EMBL/GenBank/DDBJ databases">
        <title>Genomic Encyclopedia of Type Strains, Phase III (KMG-III): the genomes of soil and plant-associated and newly described type strains.</title>
        <authorList>
            <person name="Whitman W."/>
        </authorList>
    </citation>
    <scope>NUCLEOTIDE SEQUENCE [LARGE SCALE GENOMIC DNA]</scope>
    <source>
        <strain evidence="3 6">CECT 4113</strain>
    </source>
</reference>
<keyword evidence="1" id="KW-0560">Oxidoreductase</keyword>
<proteinExistence type="predicted"/>
<dbReference type="GO" id="GO:0005829">
    <property type="term" value="C:cytosol"/>
    <property type="evidence" value="ECO:0007669"/>
    <property type="project" value="UniProtKB-ARBA"/>
</dbReference>
<dbReference type="CDD" id="cd19081">
    <property type="entry name" value="AKR_AKR9C1"/>
    <property type="match status" value="1"/>
</dbReference>
<evidence type="ECO:0000313" key="4">
    <source>
        <dbReference type="EMBL" id="RSB75770.1"/>
    </source>
</evidence>
<reference evidence="4 5" key="1">
    <citation type="submission" date="2018-11" db="EMBL/GenBank/DDBJ databases">
        <authorList>
            <person name="Huo Y."/>
        </authorList>
    </citation>
    <scope>NUCLEOTIDE SEQUENCE [LARGE SCALE GENOMIC DNA]</scope>
    <source>
        <strain evidence="4 5">DSM 30132</strain>
    </source>
</reference>
<dbReference type="InterPro" id="IPR023210">
    <property type="entry name" value="NADP_OxRdtase_dom"/>
</dbReference>
<dbReference type="Proteomes" id="UP000277279">
    <property type="component" value="Unassembled WGS sequence"/>
</dbReference>
<dbReference type="OrthoDB" id="9773828at2"/>
<dbReference type="PANTHER" id="PTHR43364">
    <property type="entry name" value="NADH-SPECIFIC METHYLGLYOXAL REDUCTASE-RELATED"/>
    <property type="match status" value="1"/>
</dbReference>
<dbReference type="Pfam" id="PF00248">
    <property type="entry name" value="Aldo_ket_red"/>
    <property type="match status" value="1"/>
</dbReference>
<sequence>MIKRKLGHSGLSIAPLVLGGNVFGWNVDEQTGFRLLDAFVDHGFNAIDTADVYSNWAPGNLGGESESMIGRWLKARPGMRERVVIFTKVGSDMGGNGRKGLSRRWVLEAVEHSLHRLGTDVIDLYFAHQPDPETPQEETLSAFDGLLQAGKIRSIGASNFDADQMQAAFALAVDGLPRYTVLQPEYNLYDRSGFEGPMQELCVQQGIAAVTYFSLASGFLSGKYRNRADLSRSVRGEDVEKYLTPRGFALLDALQAVADRYDASLSEIALAWLMAQPAVAAPIASATKPEHVDSFARAAALQLTAEDLTQLAV</sequence>
<evidence type="ECO:0000256" key="1">
    <source>
        <dbReference type="ARBA" id="ARBA00023002"/>
    </source>
</evidence>
<dbReference type="EMBL" id="RJJT01000012">
    <property type="protein sequence ID" value="RSB75770.1"/>
    <property type="molecule type" value="Genomic_DNA"/>
</dbReference>
<dbReference type="RefSeq" id="WP_125846442.1">
    <property type="nucleotide sequence ID" value="NZ_JACHXH010000012.1"/>
</dbReference>
<dbReference type="InterPro" id="IPR036812">
    <property type="entry name" value="NAD(P)_OxRdtase_dom_sf"/>
</dbReference>
<dbReference type="PANTHER" id="PTHR43364:SF6">
    <property type="entry name" value="OXIDOREDUCTASE-RELATED"/>
    <property type="match status" value="1"/>
</dbReference>
<dbReference type="AlphaFoldDB" id="A0A427MX84"/>
<dbReference type="SUPFAM" id="SSF51430">
    <property type="entry name" value="NAD(P)-linked oxidoreductase"/>
    <property type="match status" value="1"/>
</dbReference>
<comment type="caution">
    <text evidence="4">The sequence shown here is derived from an EMBL/GenBank/DDBJ whole genome shotgun (WGS) entry which is preliminary data.</text>
</comment>